<dbReference type="SUPFAM" id="SSF55486">
    <property type="entry name" value="Metalloproteases ('zincins'), catalytic domain"/>
    <property type="match status" value="2"/>
</dbReference>
<proteinExistence type="predicted"/>
<evidence type="ECO:0000256" key="1">
    <source>
        <dbReference type="SAM" id="MobiDB-lite"/>
    </source>
</evidence>
<sequence>MTTYTSTNELFRYTIDNETSYQITSEDYAIILASFNKWDSLVTQNERFTNTYTIDVSFSIASLGNGILGGAQVLTAYYFDTYTFGNSYTANGNIKMNESYMSYLRTSIRSDNQSALYHVLLHEIGHILGIGTYWNMNGSPVSSYSDNGVTKYYYTGENALREYKSYIPEISHTIIGLPIEDNGGSGTQNVHPEEGKEGTASSDNRYINGYFHPGLDNELMSGWMESFPSSTPLSRISLGFLEDMGFGVDYNQVDNFEINLEENYIKNIYNMSNWLDLSNNANTLKSSYVSGFVDIKGGNLRTRDSTDHLMIAGDASFNQKVYIGGDISWNPSNLANNSIPISAVDSLIETSTFDFTIEKKTLDNNTGDSVTTTTIAGGYYYKIGKFVYVTYPRLTIANLNSGTGCALHSVSLPFAAAQKSSGTCMGAGINGVLQGTEKNHGIPTLTCSQGASKINTEFLIHSEVNVYNPLLSVSGDYLDITFNYIAQ</sequence>
<name>A0A6C0FA56_9ZZZZ</name>
<accession>A0A6C0FA56</accession>
<dbReference type="EMBL" id="MN738820">
    <property type="protein sequence ID" value="QHT37731.1"/>
    <property type="molecule type" value="Genomic_DNA"/>
</dbReference>
<dbReference type="AlphaFoldDB" id="A0A6C0FA56"/>
<evidence type="ECO:0000313" key="2">
    <source>
        <dbReference type="EMBL" id="QHT37731.1"/>
    </source>
</evidence>
<reference evidence="2" key="1">
    <citation type="journal article" date="2020" name="Nature">
        <title>Giant virus diversity and host interactions through global metagenomics.</title>
        <authorList>
            <person name="Schulz F."/>
            <person name="Roux S."/>
            <person name="Paez-Espino D."/>
            <person name="Jungbluth S."/>
            <person name="Walsh D.A."/>
            <person name="Denef V.J."/>
            <person name="McMahon K.D."/>
            <person name="Konstantinidis K.T."/>
            <person name="Eloe-Fadrosh E.A."/>
            <person name="Kyrpides N.C."/>
            <person name="Woyke T."/>
        </authorList>
    </citation>
    <scope>NUCLEOTIDE SEQUENCE</scope>
    <source>
        <strain evidence="2">GVMAG-S-ERX556049-19</strain>
    </source>
</reference>
<protein>
    <submittedName>
        <fullName evidence="2">Uncharacterized protein</fullName>
    </submittedName>
</protein>
<organism evidence="2">
    <name type="scientific">viral metagenome</name>
    <dbReference type="NCBI Taxonomy" id="1070528"/>
    <lineage>
        <taxon>unclassified sequences</taxon>
        <taxon>metagenomes</taxon>
        <taxon>organismal metagenomes</taxon>
    </lineage>
</organism>
<dbReference type="Gene3D" id="3.40.390.10">
    <property type="entry name" value="Collagenase (Catalytic Domain)"/>
    <property type="match status" value="1"/>
</dbReference>
<dbReference type="Gene3D" id="3.90.132.10">
    <property type="entry name" value="Leishmanolysin , domain 2"/>
    <property type="match status" value="1"/>
</dbReference>
<feature type="region of interest" description="Disordered" evidence="1">
    <location>
        <begin position="181"/>
        <end position="203"/>
    </location>
</feature>
<dbReference type="InterPro" id="IPR024079">
    <property type="entry name" value="MetalloPept_cat_dom_sf"/>
</dbReference>
<dbReference type="GO" id="GO:0008237">
    <property type="term" value="F:metallopeptidase activity"/>
    <property type="evidence" value="ECO:0007669"/>
    <property type="project" value="InterPro"/>
</dbReference>